<feature type="domain" description="Proliferating cell nuclear antigen PCNA C-terminal" evidence="8">
    <location>
        <begin position="131"/>
        <end position="240"/>
    </location>
</feature>
<comment type="function">
    <text evidence="4">Sliding clamp subunit that acts as a moving platform for DNA processing. Responsible for tethering the catalytic subunit of DNA polymerase and other proteins to DNA during high-speed replication.</text>
</comment>
<dbReference type="RefSeq" id="WP_148692195.1">
    <property type="nucleotide sequence ID" value="NZ_CP020477.1"/>
</dbReference>
<dbReference type="PANTHER" id="PTHR11352">
    <property type="entry name" value="PROLIFERATING CELL NUCLEAR ANTIGEN"/>
    <property type="match status" value="1"/>
</dbReference>
<evidence type="ECO:0000256" key="2">
    <source>
        <dbReference type="ARBA" id="ARBA00022705"/>
    </source>
</evidence>
<dbReference type="NCBIfam" id="NF002220">
    <property type="entry name" value="PRK01115.1-3"/>
    <property type="match status" value="1"/>
</dbReference>
<dbReference type="InterPro" id="IPR022648">
    <property type="entry name" value="Pr_cel_nuc_antig_N"/>
</dbReference>
<dbReference type="Pfam" id="PF02747">
    <property type="entry name" value="PCNA_C"/>
    <property type="match status" value="1"/>
</dbReference>
<dbReference type="InterPro" id="IPR046938">
    <property type="entry name" value="DNA_clamp_sf"/>
</dbReference>
<name>A0A1W6K1K9_9CREN</name>
<keyword evidence="3 4" id="KW-0238">DNA-binding</keyword>
<reference evidence="9 10" key="1">
    <citation type="submission" date="2017-03" db="EMBL/GenBank/DDBJ databases">
        <title>Sulfur activation and transportation mechanism of thermophilic Archaea Acidianus manzaensis YN-25.</title>
        <authorList>
            <person name="Ma Y."/>
            <person name="Yang Y."/>
            <person name="Xia J."/>
        </authorList>
    </citation>
    <scope>NUCLEOTIDE SEQUENCE [LARGE SCALE GENOMIC DNA]</scope>
    <source>
        <strain evidence="9 10">YN-25</strain>
    </source>
</reference>
<dbReference type="GeneID" id="41591358"/>
<dbReference type="AlphaFoldDB" id="A0A1W6K1K9"/>
<evidence type="ECO:0000259" key="8">
    <source>
        <dbReference type="Pfam" id="PF02747"/>
    </source>
</evidence>
<dbReference type="GO" id="GO:0030337">
    <property type="term" value="F:DNA polymerase processivity factor activity"/>
    <property type="evidence" value="ECO:0007669"/>
    <property type="project" value="UniProtKB-UniRule"/>
</dbReference>
<gene>
    <name evidence="4" type="primary">pcn</name>
    <name evidence="9" type="ORF">B6F84_10500</name>
</gene>
<accession>A0A1W6K1K9</accession>
<dbReference type="GO" id="GO:0006275">
    <property type="term" value="P:regulation of DNA replication"/>
    <property type="evidence" value="ECO:0007669"/>
    <property type="project" value="UniProtKB-UniRule"/>
</dbReference>
<evidence type="ECO:0000256" key="3">
    <source>
        <dbReference type="ARBA" id="ARBA00023125"/>
    </source>
</evidence>
<dbReference type="Pfam" id="PF00705">
    <property type="entry name" value="PCNA_N"/>
    <property type="match status" value="1"/>
</dbReference>
<proteinExistence type="inferred from homology"/>
<dbReference type="GO" id="GO:0006272">
    <property type="term" value="P:leading strand elongation"/>
    <property type="evidence" value="ECO:0007669"/>
    <property type="project" value="TreeGrafter"/>
</dbReference>
<evidence type="ECO:0000256" key="1">
    <source>
        <dbReference type="ARBA" id="ARBA00010462"/>
    </source>
</evidence>
<dbReference type="InterPro" id="IPR022659">
    <property type="entry name" value="Pr_cel_nuc_antig_CS"/>
</dbReference>
<comment type="function">
    <text evidence="6">Sliding clamp subunit. Responsible for tethering the catalytic subunit of DNA polymerase to DNA during high-speed replication.</text>
</comment>
<dbReference type="CDD" id="cd00577">
    <property type="entry name" value="PCNA"/>
    <property type="match status" value="1"/>
</dbReference>
<dbReference type="InterPro" id="IPR022649">
    <property type="entry name" value="Pr_cel_nuc_antig_C"/>
</dbReference>
<evidence type="ECO:0000313" key="9">
    <source>
        <dbReference type="EMBL" id="ARM76406.1"/>
    </source>
</evidence>
<organism evidence="9 10">
    <name type="scientific">Acidianus manzaensis</name>
    <dbReference type="NCBI Taxonomy" id="282676"/>
    <lineage>
        <taxon>Archaea</taxon>
        <taxon>Thermoproteota</taxon>
        <taxon>Thermoprotei</taxon>
        <taxon>Sulfolobales</taxon>
        <taxon>Sulfolobaceae</taxon>
        <taxon>Acidianus</taxon>
    </lineage>
</organism>
<dbReference type="SUPFAM" id="SSF55979">
    <property type="entry name" value="DNA clamp"/>
    <property type="match status" value="2"/>
</dbReference>
<dbReference type="EMBL" id="CP020477">
    <property type="protein sequence ID" value="ARM76406.1"/>
    <property type="molecule type" value="Genomic_DNA"/>
</dbReference>
<dbReference type="InterPro" id="IPR000730">
    <property type="entry name" value="Pr_cel_nuc_antig"/>
</dbReference>
<keyword evidence="10" id="KW-1185">Reference proteome</keyword>
<dbReference type="OrthoDB" id="14749at2157"/>
<dbReference type="Proteomes" id="UP000193404">
    <property type="component" value="Chromosome"/>
</dbReference>
<protein>
    <recommendedName>
        <fullName evidence="4">DNA polymerase sliding clamp</fullName>
    </recommendedName>
    <alternativeName>
        <fullName evidence="4">Proliferating cell nuclear antigen homolog</fullName>
        <shortName evidence="4">PCNA</shortName>
    </alternativeName>
</protein>
<dbReference type="Gene3D" id="3.70.10.10">
    <property type="match status" value="1"/>
</dbReference>
<feature type="domain" description="Proliferating cell nuclear antigen PCNA N-terminal" evidence="7">
    <location>
        <begin position="8"/>
        <end position="94"/>
    </location>
</feature>
<dbReference type="PROSITE" id="PS01251">
    <property type="entry name" value="PCNA_1"/>
    <property type="match status" value="1"/>
</dbReference>
<sequence>MKFKALDAQAMVSIIKTISEFMDEANIISSKDGIKISGIDPSRVTFLDFFLPSSYFDNYESKEKEVIGINLKDLTSILSRVSKNDALSVEAEDKLKITLEGDFERIFVLPLLSLEEQKNPSLNLEFPFKAKLLTVTFSDVIEGLEDLGDTLIVSSENGKLYFSVEGDMGESKVELSTDNGALLEASGSDAKSTYGMEYVANTTKMSKPSDTLEISFGSQIPLKLHFELPQGGYGDFYIAPRVE</sequence>
<evidence type="ECO:0000256" key="4">
    <source>
        <dbReference type="HAMAP-Rule" id="MF_00317"/>
    </source>
</evidence>
<evidence type="ECO:0000259" key="7">
    <source>
        <dbReference type="Pfam" id="PF00705"/>
    </source>
</evidence>
<keyword evidence="2 4" id="KW-0235">DNA replication</keyword>
<evidence type="ECO:0000256" key="6">
    <source>
        <dbReference type="RuleBase" id="RU003673"/>
    </source>
</evidence>
<dbReference type="STRING" id="282676.B6F84_10500"/>
<comment type="subunit">
    <text evidence="4">Homotrimer. The subunits circularize to form a toroid; DNA passes through its center. Replication factor C (RFC) is required to load the toroid on the DNA.</text>
</comment>
<dbReference type="GO" id="GO:0003677">
    <property type="term" value="F:DNA binding"/>
    <property type="evidence" value="ECO:0007669"/>
    <property type="project" value="UniProtKB-UniRule"/>
</dbReference>
<dbReference type="PRINTS" id="PR00339">
    <property type="entry name" value="PCNACYCLIN"/>
</dbReference>
<evidence type="ECO:0000313" key="10">
    <source>
        <dbReference type="Proteomes" id="UP000193404"/>
    </source>
</evidence>
<dbReference type="HAMAP" id="MF_00317">
    <property type="entry name" value="DNApol_clamp_arch"/>
    <property type="match status" value="1"/>
</dbReference>
<evidence type="ECO:0000256" key="5">
    <source>
        <dbReference type="RuleBase" id="RU003671"/>
    </source>
</evidence>
<dbReference type="PANTHER" id="PTHR11352:SF0">
    <property type="entry name" value="PROLIFERATING CELL NUCLEAR ANTIGEN"/>
    <property type="match status" value="1"/>
</dbReference>
<dbReference type="KEGG" id="aman:B6F84_10500"/>
<comment type="similarity">
    <text evidence="1 4 5">Belongs to the PCNA family.</text>
</comment>